<dbReference type="AlphaFoldDB" id="A0A9P5U2I7"/>
<evidence type="ECO:0000313" key="2">
    <source>
        <dbReference type="EMBL" id="KAF9063961.1"/>
    </source>
</evidence>
<dbReference type="Proteomes" id="UP000772434">
    <property type="component" value="Unassembled WGS sequence"/>
</dbReference>
<sequence>MCPTLVQVAAIILAFSSPVMSLPQGAMNFEIALYHEECGSSSPGTPIIWRGSNIPIAPSWEDKQTSHTTPWKCLKFPTPFPANCEYLITSKYKSGRGPIHAGTEIKHQFDDISYTCHVGHY</sequence>
<accession>A0A9P5U2I7</accession>
<evidence type="ECO:0000256" key="1">
    <source>
        <dbReference type="SAM" id="SignalP"/>
    </source>
</evidence>
<comment type="caution">
    <text evidence="2">The sequence shown here is derived from an EMBL/GenBank/DDBJ whole genome shotgun (WGS) entry which is preliminary data.</text>
</comment>
<feature type="chain" id="PRO_5040189133" description="Ig-like domain-containing protein" evidence="1">
    <location>
        <begin position="22"/>
        <end position="121"/>
    </location>
</feature>
<protein>
    <recommendedName>
        <fullName evidence="4">Ig-like domain-containing protein</fullName>
    </recommendedName>
</protein>
<keyword evidence="1" id="KW-0732">Signal</keyword>
<keyword evidence="3" id="KW-1185">Reference proteome</keyword>
<name>A0A9P5U2I7_9AGAR</name>
<dbReference type="EMBL" id="JADNRY010000134">
    <property type="protein sequence ID" value="KAF9063961.1"/>
    <property type="molecule type" value="Genomic_DNA"/>
</dbReference>
<evidence type="ECO:0000313" key="3">
    <source>
        <dbReference type="Proteomes" id="UP000772434"/>
    </source>
</evidence>
<reference evidence="2" key="1">
    <citation type="submission" date="2020-11" db="EMBL/GenBank/DDBJ databases">
        <authorList>
            <consortium name="DOE Joint Genome Institute"/>
            <person name="Ahrendt S."/>
            <person name="Riley R."/>
            <person name="Andreopoulos W."/>
            <person name="Labutti K."/>
            <person name="Pangilinan J."/>
            <person name="Ruiz-Duenas F.J."/>
            <person name="Barrasa J.M."/>
            <person name="Sanchez-Garcia M."/>
            <person name="Camarero S."/>
            <person name="Miyauchi S."/>
            <person name="Serrano A."/>
            <person name="Linde D."/>
            <person name="Babiker R."/>
            <person name="Drula E."/>
            <person name="Ayuso-Fernandez I."/>
            <person name="Pacheco R."/>
            <person name="Padilla G."/>
            <person name="Ferreira P."/>
            <person name="Barriuso J."/>
            <person name="Kellner H."/>
            <person name="Castanera R."/>
            <person name="Alfaro M."/>
            <person name="Ramirez L."/>
            <person name="Pisabarro A.G."/>
            <person name="Kuo A."/>
            <person name="Tritt A."/>
            <person name="Lipzen A."/>
            <person name="He G."/>
            <person name="Yan M."/>
            <person name="Ng V."/>
            <person name="Cullen D."/>
            <person name="Martin F."/>
            <person name="Rosso M.-N."/>
            <person name="Henrissat B."/>
            <person name="Hibbett D."/>
            <person name="Martinez A.T."/>
            <person name="Grigoriev I.V."/>
        </authorList>
    </citation>
    <scope>NUCLEOTIDE SEQUENCE</scope>
    <source>
        <strain evidence="2">AH 40177</strain>
    </source>
</reference>
<feature type="signal peptide" evidence="1">
    <location>
        <begin position="1"/>
        <end position="21"/>
    </location>
</feature>
<proteinExistence type="predicted"/>
<organism evidence="2 3">
    <name type="scientific">Rhodocollybia butyracea</name>
    <dbReference type="NCBI Taxonomy" id="206335"/>
    <lineage>
        <taxon>Eukaryota</taxon>
        <taxon>Fungi</taxon>
        <taxon>Dikarya</taxon>
        <taxon>Basidiomycota</taxon>
        <taxon>Agaricomycotina</taxon>
        <taxon>Agaricomycetes</taxon>
        <taxon>Agaricomycetidae</taxon>
        <taxon>Agaricales</taxon>
        <taxon>Marasmiineae</taxon>
        <taxon>Omphalotaceae</taxon>
        <taxon>Rhodocollybia</taxon>
    </lineage>
</organism>
<evidence type="ECO:0008006" key="4">
    <source>
        <dbReference type="Google" id="ProtNLM"/>
    </source>
</evidence>
<gene>
    <name evidence="2" type="ORF">BDP27DRAFT_206556</name>
</gene>